<dbReference type="PANTHER" id="PTHR37421">
    <property type="entry name" value="UPF0260 PROTEIN YCGN"/>
    <property type="match status" value="1"/>
</dbReference>
<gene>
    <name evidence="3" type="ORF">SAMN04488056_101328</name>
</gene>
<keyword evidence="4" id="KW-1185">Reference proteome</keyword>
<dbReference type="InterPro" id="IPR008228">
    <property type="entry name" value="UCP006173"/>
</dbReference>
<evidence type="ECO:0000313" key="4">
    <source>
        <dbReference type="Proteomes" id="UP000199236"/>
    </source>
</evidence>
<dbReference type="HAMAP" id="MF_00676">
    <property type="entry name" value="UPF0260"/>
    <property type="match status" value="1"/>
</dbReference>
<evidence type="ECO:0000256" key="2">
    <source>
        <dbReference type="SAM" id="MobiDB-lite"/>
    </source>
</evidence>
<dbReference type="RefSeq" id="WP_090068177.1">
    <property type="nucleotide sequence ID" value="NZ_FOVR01000001.1"/>
</dbReference>
<evidence type="ECO:0000256" key="1">
    <source>
        <dbReference type="HAMAP-Rule" id="MF_00676"/>
    </source>
</evidence>
<dbReference type="OrthoDB" id="9786855at2"/>
<sequence>MTDKKPDLIATVDPTAEYEKPFWQVKRLDEMSQAEWESLCDGCARCCLNKLEDWDTGEIIWTNVACSLLDSDSCRCKDYHNRLATIPDCVPLDAEKVSSISWLPPTCAYRLLDEGYDLYWWHPLVSGDPDTIHQAGISVRGRVVSEEGMEVEDYEDHLASWPGEDPDDEPVLLNRDHK</sequence>
<reference evidence="3 4" key="1">
    <citation type="submission" date="2016-10" db="EMBL/GenBank/DDBJ databases">
        <authorList>
            <person name="de Groot N.N."/>
        </authorList>
    </citation>
    <scope>NUCLEOTIDE SEQUENCE [LARGE SCALE GENOMIC DNA]</scope>
    <source>
        <strain evidence="3 4">CGMCC 1.9157</strain>
    </source>
</reference>
<dbReference type="PANTHER" id="PTHR37421:SF1">
    <property type="entry name" value="UPF0260 PROTEIN YCGN"/>
    <property type="match status" value="1"/>
</dbReference>
<dbReference type="InterPro" id="IPR005358">
    <property type="entry name" value="Puta_zinc/iron-chelating_dom"/>
</dbReference>
<dbReference type="Pfam" id="PF03692">
    <property type="entry name" value="CxxCxxCC"/>
    <property type="match status" value="1"/>
</dbReference>
<proteinExistence type="inferred from homology"/>
<dbReference type="STRING" id="655353.SAMN04488056_101328"/>
<dbReference type="EMBL" id="FOVR01000001">
    <property type="protein sequence ID" value="SFN56917.1"/>
    <property type="molecule type" value="Genomic_DNA"/>
</dbReference>
<dbReference type="AlphaFoldDB" id="A0A1I5A3F8"/>
<dbReference type="Proteomes" id="UP000199236">
    <property type="component" value="Unassembled WGS sequence"/>
</dbReference>
<feature type="region of interest" description="Disordered" evidence="2">
    <location>
        <begin position="156"/>
        <end position="178"/>
    </location>
</feature>
<dbReference type="PIRSF" id="PIRSF006173">
    <property type="entry name" value="UCP006173"/>
    <property type="match status" value="1"/>
</dbReference>
<comment type="similarity">
    <text evidence="1">Belongs to the UPF0260 family.</text>
</comment>
<organism evidence="3 4">
    <name type="scientific">Cohaesibacter marisflavi</name>
    <dbReference type="NCBI Taxonomy" id="655353"/>
    <lineage>
        <taxon>Bacteria</taxon>
        <taxon>Pseudomonadati</taxon>
        <taxon>Pseudomonadota</taxon>
        <taxon>Alphaproteobacteria</taxon>
        <taxon>Hyphomicrobiales</taxon>
        <taxon>Cohaesibacteraceae</taxon>
    </lineage>
</organism>
<dbReference type="NCBIfam" id="NF003501">
    <property type="entry name" value="PRK05170.1-5"/>
    <property type="match status" value="1"/>
</dbReference>
<name>A0A1I5A3F8_9HYPH</name>
<dbReference type="NCBIfam" id="NF003507">
    <property type="entry name" value="PRK05170.2-5"/>
    <property type="match status" value="1"/>
</dbReference>
<evidence type="ECO:0000313" key="3">
    <source>
        <dbReference type="EMBL" id="SFN56917.1"/>
    </source>
</evidence>
<accession>A0A1I5A3F8</accession>
<protein>
    <recommendedName>
        <fullName evidence="1">UPF0260 protein SAMN04488056_101328</fullName>
    </recommendedName>
</protein>